<evidence type="ECO:0000313" key="2">
    <source>
        <dbReference type="EMBL" id="CAI0460665.1"/>
    </source>
</evidence>
<feature type="compositionally biased region" description="Polar residues" evidence="1">
    <location>
        <begin position="1"/>
        <end position="14"/>
    </location>
</feature>
<comment type="caution">
    <text evidence="2">The sequence shown here is derived from an EMBL/GenBank/DDBJ whole genome shotgun (WGS) entry which is preliminary data.</text>
</comment>
<dbReference type="AlphaFoldDB" id="A0AAV0NQE5"/>
<protein>
    <submittedName>
        <fullName evidence="2">Uncharacterized protein</fullName>
    </submittedName>
</protein>
<dbReference type="EMBL" id="CAMGYJ010000008">
    <property type="protein sequence ID" value="CAI0460665.1"/>
    <property type="molecule type" value="Genomic_DNA"/>
</dbReference>
<dbReference type="Proteomes" id="UP001154282">
    <property type="component" value="Unassembled WGS sequence"/>
</dbReference>
<evidence type="ECO:0000313" key="3">
    <source>
        <dbReference type="Proteomes" id="UP001154282"/>
    </source>
</evidence>
<organism evidence="2 3">
    <name type="scientific">Linum tenue</name>
    <dbReference type="NCBI Taxonomy" id="586396"/>
    <lineage>
        <taxon>Eukaryota</taxon>
        <taxon>Viridiplantae</taxon>
        <taxon>Streptophyta</taxon>
        <taxon>Embryophyta</taxon>
        <taxon>Tracheophyta</taxon>
        <taxon>Spermatophyta</taxon>
        <taxon>Magnoliopsida</taxon>
        <taxon>eudicotyledons</taxon>
        <taxon>Gunneridae</taxon>
        <taxon>Pentapetalae</taxon>
        <taxon>rosids</taxon>
        <taxon>fabids</taxon>
        <taxon>Malpighiales</taxon>
        <taxon>Linaceae</taxon>
        <taxon>Linum</taxon>
    </lineage>
</organism>
<name>A0AAV0NQE5_9ROSI</name>
<gene>
    <name evidence="2" type="ORF">LITE_LOCUS34578</name>
</gene>
<keyword evidence="3" id="KW-1185">Reference proteome</keyword>
<sequence>MQTIKSNPLQPTSQNHKHQEEYELKEKKGETEIELLLLPRSKTTGRLPDFLKCGLLPGSAT</sequence>
<feature type="region of interest" description="Disordered" evidence="1">
    <location>
        <begin position="1"/>
        <end position="26"/>
    </location>
</feature>
<reference evidence="2" key="1">
    <citation type="submission" date="2022-08" db="EMBL/GenBank/DDBJ databases">
        <authorList>
            <person name="Gutierrez-Valencia J."/>
        </authorList>
    </citation>
    <scope>NUCLEOTIDE SEQUENCE</scope>
</reference>
<evidence type="ECO:0000256" key="1">
    <source>
        <dbReference type="SAM" id="MobiDB-lite"/>
    </source>
</evidence>
<proteinExistence type="predicted"/>
<accession>A0AAV0NQE5</accession>
<feature type="compositionally biased region" description="Basic and acidic residues" evidence="1">
    <location>
        <begin position="17"/>
        <end position="26"/>
    </location>
</feature>